<dbReference type="SUPFAM" id="SSF57850">
    <property type="entry name" value="RING/U-box"/>
    <property type="match status" value="1"/>
</dbReference>
<dbReference type="STRING" id="75743.A0A401PYI3"/>
<evidence type="ECO:0000256" key="3">
    <source>
        <dbReference type="ARBA" id="ARBA00012483"/>
    </source>
</evidence>
<reference evidence="15 16" key="1">
    <citation type="journal article" date="2018" name="Nat. Ecol. Evol.">
        <title>Shark genomes provide insights into elasmobranch evolution and the origin of vertebrates.</title>
        <authorList>
            <person name="Hara Y"/>
            <person name="Yamaguchi K"/>
            <person name="Onimaru K"/>
            <person name="Kadota M"/>
            <person name="Koyanagi M"/>
            <person name="Keeley SD"/>
            <person name="Tatsumi K"/>
            <person name="Tanaka K"/>
            <person name="Motone F"/>
            <person name="Kageyama Y"/>
            <person name="Nozu R"/>
            <person name="Adachi N"/>
            <person name="Nishimura O"/>
            <person name="Nakagawa R"/>
            <person name="Tanegashima C"/>
            <person name="Kiyatake I"/>
            <person name="Matsumoto R"/>
            <person name="Murakumo K"/>
            <person name="Nishida K"/>
            <person name="Terakita A"/>
            <person name="Kuratani S"/>
            <person name="Sato K"/>
            <person name="Hyodo S Kuraku.S."/>
        </authorList>
    </citation>
    <scope>NUCLEOTIDE SEQUENCE [LARGE SCALE GENOMIC DNA]</scope>
</reference>
<dbReference type="Proteomes" id="UP000288216">
    <property type="component" value="Unassembled WGS sequence"/>
</dbReference>
<gene>
    <name evidence="15" type="ORF">scyTo_0019371</name>
</gene>
<comment type="caution">
    <text evidence="15">The sequence shown here is derived from an EMBL/GenBank/DDBJ whole genome shotgun (WGS) entry which is preliminary data.</text>
</comment>
<evidence type="ECO:0000256" key="1">
    <source>
        <dbReference type="ARBA" id="ARBA00000900"/>
    </source>
</evidence>
<dbReference type="InterPro" id="IPR013083">
    <property type="entry name" value="Znf_RING/FYVE/PHD"/>
</dbReference>
<comment type="catalytic activity">
    <reaction evidence="1">
        <text>S-ubiquitinyl-[E2 ubiquitin-conjugating enzyme]-L-cysteine + [acceptor protein]-L-lysine = [E2 ubiquitin-conjugating enzyme]-L-cysteine + N(6)-ubiquitinyl-[acceptor protein]-L-lysine.</text>
        <dbReference type="EC" id="2.3.2.27"/>
    </reaction>
</comment>
<keyword evidence="7" id="KW-0833">Ubl conjugation pathway</keyword>
<comment type="similarity">
    <text evidence="9">Belongs to the RNF181 family.</text>
</comment>
<dbReference type="PANTHER" id="PTHR15710:SF160">
    <property type="entry name" value="E3 UBIQUITIN-PROTEIN LIGASE RNF181"/>
    <property type="match status" value="1"/>
</dbReference>
<dbReference type="Gene3D" id="3.30.40.10">
    <property type="entry name" value="Zinc/RING finger domain, C3HC4 (zinc finger)"/>
    <property type="match status" value="1"/>
</dbReference>
<evidence type="ECO:0000256" key="6">
    <source>
        <dbReference type="ARBA" id="ARBA00022771"/>
    </source>
</evidence>
<evidence type="ECO:0000256" key="7">
    <source>
        <dbReference type="ARBA" id="ARBA00022786"/>
    </source>
</evidence>
<evidence type="ECO:0000313" key="16">
    <source>
        <dbReference type="Proteomes" id="UP000288216"/>
    </source>
</evidence>
<dbReference type="EC" id="2.3.2.27" evidence="3"/>
<dbReference type="GO" id="GO:0016567">
    <property type="term" value="P:protein ubiquitination"/>
    <property type="evidence" value="ECO:0007669"/>
    <property type="project" value="UniProtKB-ARBA"/>
</dbReference>
<dbReference type="OrthoDB" id="21204at2759"/>
<dbReference type="Pfam" id="PF13639">
    <property type="entry name" value="zf-RING_2"/>
    <property type="match status" value="1"/>
</dbReference>
<comment type="pathway">
    <text evidence="2">Protein modification; protein ubiquitination.</text>
</comment>
<evidence type="ECO:0000256" key="9">
    <source>
        <dbReference type="ARBA" id="ARBA00038197"/>
    </source>
</evidence>
<protein>
    <recommendedName>
        <fullName evidence="10">E3 ubiquitin-protein ligase RNF181</fullName>
        <ecNumber evidence="3">2.3.2.27</ecNumber>
    </recommendedName>
    <alternativeName>
        <fullName evidence="11">RING finger protein 181</fullName>
    </alternativeName>
</protein>
<evidence type="ECO:0000256" key="8">
    <source>
        <dbReference type="ARBA" id="ARBA00022833"/>
    </source>
</evidence>
<dbReference type="GO" id="GO:0061630">
    <property type="term" value="F:ubiquitin protein ligase activity"/>
    <property type="evidence" value="ECO:0007669"/>
    <property type="project" value="UniProtKB-EC"/>
</dbReference>
<dbReference type="GO" id="GO:0008270">
    <property type="term" value="F:zinc ion binding"/>
    <property type="evidence" value="ECO:0007669"/>
    <property type="project" value="UniProtKB-KW"/>
</dbReference>
<feature type="domain" description="RING-type" evidence="14">
    <location>
        <begin position="79"/>
        <end position="120"/>
    </location>
</feature>
<keyword evidence="4" id="KW-0808">Transferase</keyword>
<dbReference type="FunFam" id="3.30.40.10:FF:000127">
    <property type="entry name" value="E3 ubiquitin-protein ligase RNF181"/>
    <property type="match status" value="1"/>
</dbReference>
<keyword evidence="6 13" id="KW-0863">Zinc-finger</keyword>
<evidence type="ECO:0000256" key="12">
    <source>
        <dbReference type="ARBA" id="ARBA00045940"/>
    </source>
</evidence>
<evidence type="ECO:0000256" key="5">
    <source>
        <dbReference type="ARBA" id="ARBA00022723"/>
    </source>
</evidence>
<dbReference type="GO" id="GO:0005737">
    <property type="term" value="C:cytoplasm"/>
    <property type="evidence" value="ECO:0007669"/>
    <property type="project" value="TreeGrafter"/>
</dbReference>
<dbReference type="InterPro" id="IPR001841">
    <property type="entry name" value="Znf_RING"/>
</dbReference>
<dbReference type="AlphaFoldDB" id="A0A401PYI3"/>
<dbReference type="EMBL" id="BFAA01014355">
    <property type="protein sequence ID" value="GCB78182.1"/>
    <property type="molecule type" value="Genomic_DNA"/>
</dbReference>
<organism evidence="15 16">
    <name type="scientific">Scyliorhinus torazame</name>
    <name type="common">Cloudy catshark</name>
    <name type="synonym">Catulus torazame</name>
    <dbReference type="NCBI Taxonomy" id="75743"/>
    <lineage>
        <taxon>Eukaryota</taxon>
        <taxon>Metazoa</taxon>
        <taxon>Chordata</taxon>
        <taxon>Craniata</taxon>
        <taxon>Vertebrata</taxon>
        <taxon>Chondrichthyes</taxon>
        <taxon>Elasmobranchii</taxon>
        <taxon>Galeomorphii</taxon>
        <taxon>Galeoidea</taxon>
        <taxon>Carcharhiniformes</taxon>
        <taxon>Scyliorhinidae</taxon>
        <taxon>Scyliorhinus</taxon>
    </lineage>
</organism>
<keyword evidence="16" id="KW-1185">Reference proteome</keyword>
<dbReference type="CDD" id="cd16669">
    <property type="entry name" value="RING-H2_RNF181"/>
    <property type="match status" value="1"/>
</dbReference>
<dbReference type="PANTHER" id="PTHR15710">
    <property type="entry name" value="E3 UBIQUITIN-PROTEIN LIGASE PRAJA"/>
    <property type="match status" value="1"/>
</dbReference>
<keyword evidence="8" id="KW-0862">Zinc</keyword>
<evidence type="ECO:0000256" key="11">
    <source>
        <dbReference type="ARBA" id="ARBA00041674"/>
    </source>
</evidence>
<keyword evidence="5" id="KW-0479">Metal-binding</keyword>
<evidence type="ECO:0000256" key="13">
    <source>
        <dbReference type="PROSITE-ProRule" id="PRU00175"/>
    </source>
</evidence>
<dbReference type="OMA" id="KKANSCP"/>
<evidence type="ECO:0000256" key="4">
    <source>
        <dbReference type="ARBA" id="ARBA00022679"/>
    </source>
</evidence>
<evidence type="ECO:0000259" key="14">
    <source>
        <dbReference type="PROSITE" id="PS50089"/>
    </source>
</evidence>
<dbReference type="PROSITE" id="PS50089">
    <property type="entry name" value="ZF_RING_2"/>
    <property type="match status" value="1"/>
</dbReference>
<proteinExistence type="inferred from homology"/>
<accession>A0A401PYI3</accession>
<evidence type="ECO:0000256" key="10">
    <source>
        <dbReference type="ARBA" id="ARBA00039317"/>
    </source>
</evidence>
<comment type="function">
    <text evidence="12">E3 ubiquitin-protein ligase which accepts ubiquitin from an E2 ubiquitin-conjugating enzyme in the form of a thioester and then directly transfers the ubiquitin to targeted substrates. Catalyzes monoubiquitination of 26S proteasome subunit PSMC2/RPT1.</text>
</comment>
<evidence type="ECO:0000256" key="2">
    <source>
        <dbReference type="ARBA" id="ARBA00004906"/>
    </source>
</evidence>
<dbReference type="SMART" id="SM00184">
    <property type="entry name" value="RING"/>
    <property type="match status" value="1"/>
</dbReference>
<sequence>MASYFDEHDCEPTNPEEQYRQNALLELARSLLAGMDLDLGEVDFSDWDHRLPPAAKKEIVQNLPTVPVTPAQADRGLKCPVCLLEFEEEEKVKKMPCEHSFHPGCIVPWLGKTNSCPLCRLELPTDNEEYEEYKQDKERRKQKEQRLEYLHGAMYT</sequence>
<name>A0A401PYI3_SCYTO</name>
<evidence type="ECO:0000313" key="15">
    <source>
        <dbReference type="EMBL" id="GCB78182.1"/>
    </source>
</evidence>